<evidence type="ECO:0000313" key="2">
    <source>
        <dbReference type="Proteomes" id="UP000189857"/>
    </source>
</evidence>
<proteinExistence type="predicted"/>
<evidence type="ECO:0008006" key="3">
    <source>
        <dbReference type="Google" id="ProtNLM"/>
    </source>
</evidence>
<organism evidence="1 2">
    <name type="scientific">Eubacterium ruminantium</name>
    <dbReference type="NCBI Taxonomy" id="42322"/>
    <lineage>
        <taxon>Bacteria</taxon>
        <taxon>Bacillati</taxon>
        <taxon>Bacillota</taxon>
        <taxon>Clostridia</taxon>
        <taxon>Eubacteriales</taxon>
        <taxon>Eubacteriaceae</taxon>
        <taxon>Eubacterium</taxon>
    </lineage>
</organism>
<dbReference type="OrthoDB" id="361760at2"/>
<accession>A0A1T4KL12</accession>
<evidence type="ECO:0000313" key="1">
    <source>
        <dbReference type="EMBL" id="SJZ43078.1"/>
    </source>
</evidence>
<dbReference type="EMBL" id="FUXA01000004">
    <property type="protein sequence ID" value="SJZ43078.1"/>
    <property type="molecule type" value="Genomic_DNA"/>
</dbReference>
<reference evidence="1 2" key="1">
    <citation type="submission" date="2017-02" db="EMBL/GenBank/DDBJ databases">
        <authorList>
            <person name="Peterson S.W."/>
        </authorList>
    </citation>
    <scope>NUCLEOTIDE SEQUENCE [LARGE SCALE GENOMIC DNA]</scope>
    <source>
        <strain evidence="1 2">ATCC 17233</strain>
    </source>
</reference>
<protein>
    <recommendedName>
        <fullName evidence="3">YolD-like protein</fullName>
    </recommendedName>
</protein>
<dbReference type="Proteomes" id="UP000189857">
    <property type="component" value="Unassembled WGS sequence"/>
</dbReference>
<dbReference type="RefSeq" id="WP_078786120.1">
    <property type="nucleotide sequence ID" value="NZ_CACZYW010000020.1"/>
</dbReference>
<gene>
    <name evidence="1" type="ORF">SAMN02745110_00444</name>
</gene>
<sequence length="143" mass="16453">MDVEETRRKYKDIIDKERPVHDNDQFSADHPKMDLMERAKIFAPFSALRGLNKSLSARIKVPAPTNDLTPEREEEINQLLYSLNPGDVVTIIYRLPYLDENGKGCFNYEQITGAVGKIKKEEGYILIINERIPLNSIYDIKLA</sequence>
<name>A0A1T4KL12_9FIRM</name>
<keyword evidence="2" id="KW-1185">Reference proteome</keyword>
<dbReference type="AlphaFoldDB" id="A0A1T4KL12"/>